<accession>C0JWB8</accession>
<dbReference type="InterPro" id="IPR001882">
    <property type="entry name" value="Biotin_BS"/>
</dbReference>
<dbReference type="Gene3D" id="2.40.50.100">
    <property type="match status" value="1"/>
</dbReference>
<sequence>MPTPDSVATLDALLSDGRPDSLPSVLEAAKTSMIELFSEAPVPPSAVRVTVGPVTIEMDWPGGTGAGTTAPQLAVPSQAGTAPVATPAASPTGQPPLDHIHAPTVGVFYRAPEPGAKPFVTEGDTVVPGQQVGLIEAMKLMIPVESDRHGVIGEFLQPNAGLVEYGDPLCSLVPADGR</sequence>
<evidence type="ECO:0000256" key="5">
    <source>
        <dbReference type="ARBA" id="ARBA00023160"/>
    </source>
</evidence>
<keyword evidence="3 7" id="KW-0276">Fatty acid metabolism</keyword>
<evidence type="ECO:0000256" key="4">
    <source>
        <dbReference type="ARBA" id="ARBA00023098"/>
    </source>
</evidence>
<evidence type="ECO:0000256" key="2">
    <source>
        <dbReference type="ARBA" id="ARBA00022516"/>
    </source>
</evidence>
<dbReference type="InterPro" id="IPR001249">
    <property type="entry name" value="AcCoA_biotinCC"/>
</dbReference>
<dbReference type="GO" id="GO:0003989">
    <property type="term" value="F:acetyl-CoA carboxylase activity"/>
    <property type="evidence" value="ECO:0007669"/>
    <property type="project" value="InterPro"/>
</dbReference>
<keyword evidence="6 7" id="KW-0092">Biotin</keyword>
<dbReference type="UniPathway" id="UPA00094"/>
<evidence type="ECO:0000256" key="3">
    <source>
        <dbReference type="ARBA" id="ARBA00022832"/>
    </source>
</evidence>
<feature type="domain" description="Lipoyl-binding" evidence="8">
    <location>
        <begin position="97"/>
        <end position="173"/>
    </location>
</feature>
<organism evidence="9">
    <name type="scientific">Streptomyces diastatochromogenes</name>
    <dbReference type="NCBI Taxonomy" id="42236"/>
    <lineage>
        <taxon>Bacteria</taxon>
        <taxon>Bacillati</taxon>
        <taxon>Actinomycetota</taxon>
        <taxon>Actinomycetes</taxon>
        <taxon>Kitasatosporales</taxon>
        <taxon>Streptomycetaceae</taxon>
        <taxon>Streptomyces</taxon>
    </lineage>
</organism>
<reference evidence="9" key="1">
    <citation type="journal article" date="2009" name="ChemBioChem">
        <title>Organisation of the biosynthetic gene cluster and tailoring enzymes in the biosynthesis of the tetracyclic quinone glycoside antibiotic polyketomycin.</title>
        <authorList>
            <person name="Daum M."/>
            <person name="Peintner I."/>
            <person name="Linnenbrink A."/>
            <person name="Frerich A."/>
            <person name="Weber M."/>
            <person name="Paululat T."/>
            <person name="Bechthold A."/>
        </authorList>
    </citation>
    <scope>NUCLEOTIDE SEQUENCE</scope>
    <source>
        <strain evidence="9">Tu6028</strain>
    </source>
</reference>
<dbReference type="PRINTS" id="PR01071">
    <property type="entry name" value="ACOABIOTINCC"/>
</dbReference>
<gene>
    <name evidence="9" type="primary">pokAC3</name>
</gene>
<name>C0JWB8_STRDA</name>
<dbReference type="AlphaFoldDB" id="C0JWB8"/>
<evidence type="ECO:0000256" key="7">
    <source>
        <dbReference type="RuleBase" id="RU364072"/>
    </source>
</evidence>
<keyword evidence="5 7" id="KW-0275">Fatty acid biosynthesis</keyword>
<evidence type="ECO:0000256" key="1">
    <source>
        <dbReference type="ARBA" id="ARBA00005194"/>
    </source>
</evidence>
<dbReference type="Pfam" id="PF00364">
    <property type="entry name" value="Biotin_lipoyl"/>
    <property type="match status" value="1"/>
</dbReference>
<dbReference type="InterPro" id="IPR000089">
    <property type="entry name" value="Biotin_lipoyl"/>
</dbReference>
<proteinExistence type="predicted"/>
<keyword evidence="4 7" id="KW-0443">Lipid metabolism</keyword>
<evidence type="ECO:0000313" key="9">
    <source>
        <dbReference type="EMBL" id="ACN64838.1"/>
    </source>
</evidence>
<dbReference type="PROSITE" id="PS00188">
    <property type="entry name" value="BIOTIN"/>
    <property type="match status" value="1"/>
</dbReference>
<evidence type="ECO:0000256" key="6">
    <source>
        <dbReference type="ARBA" id="ARBA00023267"/>
    </source>
</evidence>
<dbReference type="GO" id="GO:0006633">
    <property type="term" value="P:fatty acid biosynthetic process"/>
    <property type="evidence" value="ECO:0007669"/>
    <property type="project" value="UniProtKB-UniPathway"/>
</dbReference>
<dbReference type="EMBL" id="FJ483966">
    <property type="protein sequence ID" value="ACN64838.1"/>
    <property type="molecule type" value="Genomic_DNA"/>
</dbReference>
<comment type="pathway">
    <text evidence="1 7">Lipid metabolism; fatty acid biosynthesis.</text>
</comment>
<dbReference type="GO" id="GO:0009317">
    <property type="term" value="C:acetyl-CoA carboxylase complex"/>
    <property type="evidence" value="ECO:0007669"/>
    <property type="project" value="InterPro"/>
</dbReference>
<dbReference type="CDD" id="cd06850">
    <property type="entry name" value="biotinyl_domain"/>
    <property type="match status" value="1"/>
</dbReference>
<comment type="function">
    <text evidence="7">This protein is a component of the acetyl coenzyme A carboxylase complex; first, biotin carboxylase catalyzes the carboxylation of the carrier protein and then the transcarboxylase transfers the carboxyl group to form malonyl-CoA.</text>
</comment>
<dbReference type="PROSITE" id="PS50968">
    <property type="entry name" value="BIOTINYL_LIPOYL"/>
    <property type="match status" value="1"/>
</dbReference>
<evidence type="ECO:0000259" key="8">
    <source>
        <dbReference type="PROSITE" id="PS50968"/>
    </source>
</evidence>
<dbReference type="InterPro" id="IPR011053">
    <property type="entry name" value="Single_hybrid_motif"/>
</dbReference>
<protein>
    <recommendedName>
        <fullName evidence="7">Biotin carboxyl carrier protein of acetyl-CoA carboxylase</fullName>
    </recommendedName>
</protein>
<dbReference type="SUPFAM" id="SSF51230">
    <property type="entry name" value="Single hybrid motif"/>
    <property type="match status" value="1"/>
</dbReference>
<keyword evidence="2 7" id="KW-0444">Lipid biosynthesis</keyword>